<gene>
    <name evidence="7" type="ORF">SEMRO_65_G036730.1</name>
</gene>
<evidence type="ECO:0000313" key="8">
    <source>
        <dbReference type="Proteomes" id="UP001153069"/>
    </source>
</evidence>
<proteinExistence type="inferred from homology"/>
<dbReference type="GO" id="GO:0016020">
    <property type="term" value="C:membrane"/>
    <property type="evidence" value="ECO:0007669"/>
    <property type="project" value="UniProtKB-SubCell"/>
</dbReference>
<evidence type="ECO:0000256" key="1">
    <source>
        <dbReference type="ARBA" id="ARBA00004141"/>
    </source>
</evidence>
<dbReference type="CDD" id="cd13136">
    <property type="entry name" value="MATE_DinF_like"/>
    <property type="match status" value="1"/>
</dbReference>
<dbReference type="Pfam" id="PF01554">
    <property type="entry name" value="MatE"/>
    <property type="match status" value="2"/>
</dbReference>
<dbReference type="PANTHER" id="PTHR42893:SF46">
    <property type="entry name" value="PROTEIN DETOXIFICATION 44, CHLOROPLASTIC"/>
    <property type="match status" value="1"/>
</dbReference>
<feature type="transmembrane region" description="Helical" evidence="6">
    <location>
        <begin position="147"/>
        <end position="167"/>
    </location>
</feature>
<sequence length="586" mass="61254">MRRIFIDSRDRRPSLLSFSTLRLPILIALLASSTGFCDSLVPTTSVLSRPLATLVPPTRHSAMPFLKLSRQAPDDVEAGEQTQLLPSKTNIDDPTAQKRSVSKEYGSTGEAVLDLAIPALGALLIDPIMTLIDTAFVGRFSDTPDALAGMGSAAALLTFSFYLFGFLTKVTTPLVSSKRAAGNEAGAVAIGGQALSLALGMGCMLTLVLLAFQDNLLGIMGAVNAGPETLGYAKDFLIVRTFAAPAVLCISASTGILRGYLDTKTPIVILVAANLINFALDVVLIVFGHMGPMGAAIATTSAEWIGALLFLFVLAGRLPSAAGELGSNHKDSNAAKALQGDSLAILPSFSIPPWEEIEPLVTASSSVFMRSLVLQAALSSAAALAARNGDADAAASLGAHQIGIQLWLLCSFISDALAAASQGLVADALGRDSKSDAREVAKTVFGYSLGLGLTLGSLLYIGSASNFLFTIFTQDASIQQELGRILPLIIFSQPLNSYVFAADGVIEGAAEFTFQAQSMFVSVAAALAVYMSLMGMDYSNGDTLVQVWTALIVLQLFRGITASWKIAQKAGPIDILTAGTSSTESR</sequence>
<evidence type="ECO:0000256" key="2">
    <source>
        <dbReference type="ARBA" id="ARBA00010199"/>
    </source>
</evidence>
<dbReference type="EMBL" id="CAICTM010000064">
    <property type="protein sequence ID" value="CAB9499622.1"/>
    <property type="molecule type" value="Genomic_DNA"/>
</dbReference>
<evidence type="ECO:0000256" key="3">
    <source>
        <dbReference type="ARBA" id="ARBA00022692"/>
    </source>
</evidence>
<keyword evidence="3 6" id="KW-0812">Transmembrane</keyword>
<feature type="transmembrane region" description="Helical" evidence="6">
    <location>
        <begin position="242"/>
        <end position="261"/>
    </location>
</feature>
<dbReference type="AlphaFoldDB" id="A0A9N8DAH5"/>
<dbReference type="OrthoDB" id="199000at2759"/>
<dbReference type="InterPro" id="IPR002528">
    <property type="entry name" value="MATE_fam"/>
</dbReference>
<feature type="transmembrane region" description="Helical" evidence="6">
    <location>
        <begin position="187"/>
        <end position="212"/>
    </location>
</feature>
<dbReference type="InterPro" id="IPR044644">
    <property type="entry name" value="DinF-like"/>
</dbReference>
<evidence type="ECO:0000313" key="7">
    <source>
        <dbReference type="EMBL" id="CAB9499622.1"/>
    </source>
</evidence>
<evidence type="ECO:0000256" key="6">
    <source>
        <dbReference type="SAM" id="Phobius"/>
    </source>
</evidence>
<keyword evidence="8" id="KW-1185">Reference proteome</keyword>
<comment type="subcellular location">
    <subcellularLocation>
        <location evidence="1">Membrane</location>
        <topology evidence="1">Multi-pass membrane protein</topology>
    </subcellularLocation>
</comment>
<protein>
    <submittedName>
        <fullName evidence="7">Protein DETOXIFICATION</fullName>
    </submittedName>
</protein>
<dbReference type="GO" id="GO:0015297">
    <property type="term" value="F:antiporter activity"/>
    <property type="evidence" value="ECO:0007669"/>
    <property type="project" value="InterPro"/>
</dbReference>
<keyword evidence="5 6" id="KW-0472">Membrane</keyword>
<comment type="caution">
    <text evidence="7">The sequence shown here is derived from an EMBL/GenBank/DDBJ whole genome shotgun (WGS) entry which is preliminary data.</text>
</comment>
<feature type="transmembrane region" description="Helical" evidence="6">
    <location>
        <begin position="267"/>
        <end position="287"/>
    </location>
</feature>
<evidence type="ECO:0000256" key="5">
    <source>
        <dbReference type="ARBA" id="ARBA00023136"/>
    </source>
</evidence>
<keyword evidence="4 6" id="KW-1133">Transmembrane helix</keyword>
<reference evidence="7" key="1">
    <citation type="submission" date="2020-06" db="EMBL/GenBank/DDBJ databases">
        <authorList>
            <consortium name="Plant Systems Biology data submission"/>
        </authorList>
    </citation>
    <scope>NUCLEOTIDE SEQUENCE</scope>
    <source>
        <strain evidence="7">D6</strain>
    </source>
</reference>
<dbReference type="GO" id="GO:0042910">
    <property type="term" value="F:xenobiotic transmembrane transporter activity"/>
    <property type="evidence" value="ECO:0007669"/>
    <property type="project" value="InterPro"/>
</dbReference>
<accession>A0A9N8DAH5</accession>
<feature type="transmembrane region" description="Helical" evidence="6">
    <location>
        <begin position="445"/>
        <end position="473"/>
    </location>
</feature>
<comment type="similarity">
    <text evidence="2">Belongs to the multi antimicrobial extrusion (MATE) (TC 2.A.66.1) family.</text>
</comment>
<dbReference type="PANTHER" id="PTHR42893">
    <property type="entry name" value="PROTEIN DETOXIFICATION 44, CHLOROPLASTIC-RELATED"/>
    <property type="match status" value="1"/>
</dbReference>
<feature type="transmembrane region" description="Helical" evidence="6">
    <location>
        <begin position="115"/>
        <end position="135"/>
    </location>
</feature>
<dbReference type="NCBIfam" id="TIGR00797">
    <property type="entry name" value="matE"/>
    <property type="match status" value="1"/>
</dbReference>
<dbReference type="Proteomes" id="UP001153069">
    <property type="component" value="Unassembled WGS sequence"/>
</dbReference>
<organism evidence="7 8">
    <name type="scientific">Seminavis robusta</name>
    <dbReference type="NCBI Taxonomy" id="568900"/>
    <lineage>
        <taxon>Eukaryota</taxon>
        <taxon>Sar</taxon>
        <taxon>Stramenopiles</taxon>
        <taxon>Ochrophyta</taxon>
        <taxon>Bacillariophyta</taxon>
        <taxon>Bacillariophyceae</taxon>
        <taxon>Bacillariophycidae</taxon>
        <taxon>Naviculales</taxon>
        <taxon>Naviculaceae</taxon>
        <taxon>Seminavis</taxon>
    </lineage>
</organism>
<name>A0A9N8DAH5_9STRA</name>
<feature type="transmembrane region" description="Helical" evidence="6">
    <location>
        <begin position="294"/>
        <end position="315"/>
    </location>
</feature>
<evidence type="ECO:0000256" key="4">
    <source>
        <dbReference type="ARBA" id="ARBA00022989"/>
    </source>
</evidence>